<keyword evidence="5 6" id="KW-0472">Membrane</keyword>
<comment type="subcellular location">
    <subcellularLocation>
        <location evidence="1">Cell membrane</location>
        <topology evidence="1">Multi-pass membrane protein</topology>
    </subcellularLocation>
</comment>
<feature type="domain" description="Major facilitator superfamily (MFS) profile" evidence="7">
    <location>
        <begin position="8"/>
        <end position="402"/>
    </location>
</feature>
<evidence type="ECO:0000256" key="3">
    <source>
        <dbReference type="ARBA" id="ARBA00022692"/>
    </source>
</evidence>
<dbReference type="PANTHER" id="PTHR23504">
    <property type="entry name" value="MAJOR FACILITATOR SUPERFAMILY DOMAIN-CONTAINING PROTEIN 10"/>
    <property type="match status" value="1"/>
</dbReference>
<evidence type="ECO:0000256" key="6">
    <source>
        <dbReference type="SAM" id="Phobius"/>
    </source>
</evidence>
<feature type="transmembrane region" description="Helical" evidence="6">
    <location>
        <begin position="283"/>
        <end position="300"/>
    </location>
</feature>
<dbReference type="PANTHER" id="PTHR23504:SF15">
    <property type="entry name" value="MAJOR FACILITATOR SUPERFAMILY (MFS) PROFILE DOMAIN-CONTAINING PROTEIN"/>
    <property type="match status" value="1"/>
</dbReference>
<dbReference type="InterPro" id="IPR036259">
    <property type="entry name" value="MFS_trans_sf"/>
</dbReference>
<dbReference type="InterPro" id="IPR020846">
    <property type="entry name" value="MFS_dom"/>
</dbReference>
<feature type="transmembrane region" description="Helical" evidence="6">
    <location>
        <begin position="46"/>
        <end position="65"/>
    </location>
</feature>
<feature type="transmembrane region" description="Helical" evidence="6">
    <location>
        <begin position="77"/>
        <end position="95"/>
    </location>
</feature>
<evidence type="ECO:0000256" key="5">
    <source>
        <dbReference type="ARBA" id="ARBA00023136"/>
    </source>
</evidence>
<evidence type="ECO:0000259" key="7">
    <source>
        <dbReference type="PROSITE" id="PS50850"/>
    </source>
</evidence>
<keyword evidence="2" id="KW-0813">Transport</keyword>
<dbReference type="GO" id="GO:0005886">
    <property type="term" value="C:plasma membrane"/>
    <property type="evidence" value="ECO:0007669"/>
    <property type="project" value="UniProtKB-SubCell"/>
</dbReference>
<dbReference type="AlphaFoldDB" id="A0A6J4VM94"/>
<dbReference type="PRINTS" id="PR01035">
    <property type="entry name" value="TCRTETA"/>
</dbReference>
<evidence type="ECO:0000313" key="8">
    <source>
        <dbReference type="EMBL" id="CAA9583356.1"/>
    </source>
</evidence>
<gene>
    <name evidence="8" type="ORF">AVDCRST_MAG81-3355</name>
</gene>
<dbReference type="Pfam" id="PF07690">
    <property type="entry name" value="MFS_1"/>
    <property type="match status" value="1"/>
</dbReference>
<evidence type="ECO:0000256" key="4">
    <source>
        <dbReference type="ARBA" id="ARBA00022989"/>
    </source>
</evidence>
<name>A0A6J4VM94_9CYAN</name>
<dbReference type="CDD" id="cd17388">
    <property type="entry name" value="MFS_TetA"/>
    <property type="match status" value="1"/>
</dbReference>
<keyword evidence="3 6" id="KW-0812">Transmembrane</keyword>
<feature type="transmembrane region" description="Helical" evidence="6">
    <location>
        <begin position="216"/>
        <end position="240"/>
    </location>
</feature>
<feature type="transmembrane region" description="Helical" evidence="6">
    <location>
        <begin position="166"/>
        <end position="184"/>
    </location>
</feature>
<sequence length="409" mass="43880">MANKQPSSLLFVLITLFLDVMGIGLSNPILPKLINQIVGDISTAAYYFGAITTTYALMLFVFSPVQGALSDQFGRKPVLLLSLFGTGLSYLGLTVAPNLPWLFAAQILNGLTGASFAVAAAYVADISRAENRAQNFGLIGTTLALGWVIGPALGGLLSIWGLRFPFLIAAVVTFLNLIYGLLVVPESHKLEHRRTFSWRAANPINSLGLLRQSAPIFGLAAVIFCADLALQCFISTWVLFTTYKFQWGAFEAGLSLALLGLMTAVVQGGIIRPVVARFGERRTIVAGLSFSLLGYLLFTLPTQGWMMYGVIVLNGFDYAVKPISQSLLSGLVSARQQGAIQGALSSQTALATIVGPLLATNLFGYFISASAPYRLPEIPFILGALLFLLALWLAVTTFSKESLQPPTKD</sequence>
<dbReference type="InterPro" id="IPR011701">
    <property type="entry name" value="MFS"/>
</dbReference>
<reference evidence="8" key="1">
    <citation type="submission" date="2020-02" db="EMBL/GenBank/DDBJ databases">
        <authorList>
            <person name="Meier V. D."/>
        </authorList>
    </citation>
    <scope>NUCLEOTIDE SEQUENCE</scope>
    <source>
        <strain evidence="8">AVDCRST_MAG81</strain>
    </source>
</reference>
<evidence type="ECO:0000256" key="2">
    <source>
        <dbReference type="ARBA" id="ARBA00022448"/>
    </source>
</evidence>
<feature type="transmembrane region" description="Helical" evidence="6">
    <location>
        <begin position="101"/>
        <end position="124"/>
    </location>
</feature>
<evidence type="ECO:0000256" key="1">
    <source>
        <dbReference type="ARBA" id="ARBA00004651"/>
    </source>
</evidence>
<dbReference type="Gene3D" id="1.20.1250.20">
    <property type="entry name" value="MFS general substrate transporter like domains"/>
    <property type="match status" value="1"/>
</dbReference>
<protein>
    <submittedName>
        <fullName evidence="8">Uncharacterized MFS-type transporter</fullName>
    </submittedName>
</protein>
<dbReference type="SUPFAM" id="SSF103473">
    <property type="entry name" value="MFS general substrate transporter"/>
    <property type="match status" value="1"/>
</dbReference>
<dbReference type="GO" id="GO:0022857">
    <property type="term" value="F:transmembrane transporter activity"/>
    <property type="evidence" value="ECO:0007669"/>
    <property type="project" value="InterPro"/>
</dbReference>
<dbReference type="PROSITE" id="PS50850">
    <property type="entry name" value="MFS"/>
    <property type="match status" value="1"/>
</dbReference>
<dbReference type="EMBL" id="CADCWO010000183">
    <property type="protein sequence ID" value="CAA9583356.1"/>
    <property type="molecule type" value="Genomic_DNA"/>
</dbReference>
<dbReference type="InterPro" id="IPR001958">
    <property type="entry name" value="Tet-R_TetA/multi-R_MdtG-like"/>
</dbReference>
<proteinExistence type="predicted"/>
<accession>A0A6J4VM94</accession>
<keyword evidence="4 6" id="KW-1133">Transmembrane helix</keyword>
<feature type="transmembrane region" description="Helical" evidence="6">
    <location>
        <begin position="380"/>
        <end position="398"/>
    </location>
</feature>
<feature type="transmembrane region" description="Helical" evidence="6">
    <location>
        <begin position="349"/>
        <end position="368"/>
    </location>
</feature>
<feature type="transmembrane region" description="Helical" evidence="6">
    <location>
        <begin position="136"/>
        <end position="160"/>
    </location>
</feature>
<feature type="transmembrane region" description="Helical" evidence="6">
    <location>
        <begin position="252"/>
        <end position="271"/>
    </location>
</feature>
<organism evidence="8">
    <name type="scientific">uncultured Synechococcales cyanobacterium</name>
    <dbReference type="NCBI Taxonomy" id="1936017"/>
    <lineage>
        <taxon>Bacteria</taxon>
        <taxon>Bacillati</taxon>
        <taxon>Cyanobacteriota</taxon>
        <taxon>Cyanophyceae</taxon>
        <taxon>Synechococcales</taxon>
        <taxon>environmental samples</taxon>
    </lineage>
</organism>